<gene>
    <name evidence="2" type="ORF">E2C01_055540</name>
</gene>
<reference evidence="2 3" key="1">
    <citation type="submission" date="2019-05" db="EMBL/GenBank/DDBJ databases">
        <title>Another draft genome of Portunus trituberculatus and its Hox gene families provides insights of decapod evolution.</title>
        <authorList>
            <person name="Jeong J.-H."/>
            <person name="Song I."/>
            <person name="Kim S."/>
            <person name="Choi T."/>
            <person name="Kim D."/>
            <person name="Ryu S."/>
            <person name="Kim W."/>
        </authorList>
    </citation>
    <scope>NUCLEOTIDE SEQUENCE [LARGE SCALE GENOMIC DNA]</scope>
    <source>
        <tissue evidence="2">Muscle</tissue>
    </source>
</reference>
<accession>A0A5B7GX46</accession>
<dbReference type="Proteomes" id="UP000324222">
    <property type="component" value="Unassembled WGS sequence"/>
</dbReference>
<protein>
    <submittedName>
        <fullName evidence="2">Uncharacterized protein</fullName>
    </submittedName>
</protein>
<keyword evidence="3" id="KW-1185">Reference proteome</keyword>
<evidence type="ECO:0000313" key="3">
    <source>
        <dbReference type="Proteomes" id="UP000324222"/>
    </source>
</evidence>
<proteinExistence type="predicted"/>
<dbReference type="EMBL" id="VSRR010018571">
    <property type="protein sequence ID" value="MPC61468.1"/>
    <property type="molecule type" value="Genomic_DNA"/>
</dbReference>
<sequence length="76" mass="8042">MRVTSAKKWWWRDSDGDNWCPACGVPAATTQREPGATGASDGSRDRDRGTGGVMGQGTRETEAAVGWLKGAKESDG</sequence>
<organism evidence="2 3">
    <name type="scientific">Portunus trituberculatus</name>
    <name type="common">Swimming crab</name>
    <name type="synonym">Neptunus trituberculatus</name>
    <dbReference type="NCBI Taxonomy" id="210409"/>
    <lineage>
        <taxon>Eukaryota</taxon>
        <taxon>Metazoa</taxon>
        <taxon>Ecdysozoa</taxon>
        <taxon>Arthropoda</taxon>
        <taxon>Crustacea</taxon>
        <taxon>Multicrustacea</taxon>
        <taxon>Malacostraca</taxon>
        <taxon>Eumalacostraca</taxon>
        <taxon>Eucarida</taxon>
        <taxon>Decapoda</taxon>
        <taxon>Pleocyemata</taxon>
        <taxon>Brachyura</taxon>
        <taxon>Eubrachyura</taxon>
        <taxon>Portunoidea</taxon>
        <taxon>Portunidae</taxon>
        <taxon>Portuninae</taxon>
        <taxon>Portunus</taxon>
    </lineage>
</organism>
<evidence type="ECO:0000313" key="2">
    <source>
        <dbReference type="EMBL" id="MPC61468.1"/>
    </source>
</evidence>
<name>A0A5B7GX46_PORTR</name>
<comment type="caution">
    <text evidence="2">The sequence shown here is derived from an EMBL/GenBank/DDBJ whole genome shotgun (WGS) entry which is preliminary data.</text>
</comment>
<dbReference type="AlphaFoldDB" id="A0A5B7GX46"/>
<evidence type="ECO:0000256" key="1">
    <source>
        <dbReference type="SAM" id="MobiDB-lite"/>
    </source>
</evidence>
<feature type="region of interest" description="Disordered" evidence="1">
    <location>
        <begin position="24"/>
        <end position="76"/>
    </location>
</feature>